<dbReference type="InterPro" id="IPR018876">
    <property type="entry name" value="Phage_P22_antirepressor_C"/>
</dbReference>
<dbReference type="InterPro" id="IPR003497">
    <property type="entry name" value="BRO_N_domain"/>
</dbReference>
<dbReference type="AlphaFoldDB" id="A0A3N4W4H7"/>
<dbReference type="RefSeq" id="WP_124210630.1">
    <property type="nucleotide sequence ID" value="NZ_CP016615.1"/>
</dbReference>
<dbReference type="Pfam" id="PF02498">
    <property type="entry name" value="Bro-N"/>
    <property type="match status" value="1"/>
</dbReference>
<dbReference type="Proteomes" id="UP000281691">
    <property type="component" value="Unassembled WGS sequence"/>
</dbReference>
<name>A0A3N4W4H7_9PAST</name>
<accession>A0A3N4W4H7</accession>
<sequence>MTTLTFQNKTLSAINQQNQIWLTVTEIGKALGYSDPFKSVKNLYDRHQDEFTPCMTQLVEMQTAGGMQKVRIFSLRGCHLIGMLSHTKVAKEFRRWVLDILDKEVGNVQNSQPNLPLVEEKKFTFELTQDEISTLLWLWFIAEKERDLIDNLAPALRSIGSHFAPTAESHATEYKFSIERARKILLNLSQTLNVTPWEDTSLSRVLPKIRNFNSGNPQRPRLTRR</sequence>
<dbReference type="OrthoDB" id="5574448at2"/>
<protein>
    <submittedName>
        <fullName evidence="2">Prophage antirepressor-like protein</fullName>
    </submittedName>
</protein>
<proteinExistence type="predicted"/>
<evidence type="ECO:0000313" key="2">
    <source>
        <dbReference type="EMBL" id="RPE86071.1"/>
    </source>
</evidence>
<dbReference type="Pfam" id="PF10548">
    <property type="entry name" value="P22_AR_C"/>
    <property type="match status" value="1"/>
</dbReference>
<reference evidence="2 3" key="1">
    <citation type="submission" date="2018-11" db="EMBL/GenBank/DDBJ databases">
        <title>Genomic Encyclopedia of Type Strains, Phase IV (KMG-IV): sequencing the most valuable type-strain genomes for metagenomic binning, comparative biology and taxonomic classification.</title>
        <authorList>
            <person name="Goeker M."/>
        </authorList>
    </citation>
    <scope>NUCLEOTIDE SEQUENCE [LARGE SCALE GENOMIC DNA]</scope>
    <source>
        <strain evidence="2 3">DSM 27238</strain>
    </source>
</reference>
<evidence type="ECO:0000259" key="1">
    <source>
        <dbReference type="PROSITE" id="PS51750"/>
    </source>
</evidence>
<organism evidence="2 3">
    <name type="scientific">Vespertiliibacter pulmonis</name>
    <dbReference type="NCBI Taxonomy" id="1443036"/>
    <lineage>
        <taxon>Bacteria</taxon>
        <taxon>Pseudomonadati</taxon>
        <taxon>Pseudomonadota</taxon>
        <taxon>Gammaproteobacteria</taxon>
        <taxon>Pasteurellales</taxon>
        <taxon>Pasteurellaceae</taxon>
        <taxon>Vespertiliibacter</taxon>
    </lineage>
</organism>
<dbReference type="SMART" id="SM01040">
    <property type="entry name" value="Bro-N"/>
    <property type="match status" value="1"/>
</dbReference>
<dbReference type="EMBL" id="RKQP01000001">
    <property type="protein sequence ID" value="RPE86071.1"/>
    <property type="molecule type" value="Genomic_DNA"/>
</dbReference>
<evidence type="ECO:0000313" key="3">
    <source>
        <dbReference type="Proteomes" id="UP000281691"/>
    </source>
</evidence>
<keyword evidence="3" id="KW-1185">Reference proteome</keyword>
<dbReference type="PROSITE" id="PS51750">
    <property type="entry name" value="BRO_N"/>
    <property type="match status" value="1"/>
</dbReference>
<comment type="caution">
    <text evidence="2">The sequence shown here is derived from an EMBL/GenBank/DDBJ whole genome shotgun (WGS) entry which is preliminary data.</text>
</comment>
<feature type="domain" description="Bro-N" evidence="1">
    <location>
        <begin position="1"/>
        <end position="109"/>
    </location>
</feature>
<gene>
    <name evidence="2" type="ORF">EDC46_0463</name>
</gene>